<keyword evidence="5" id="KW-1185">Reference proteome</keyword>
<dbReference type="PANTHER" id="PTHR47966:SF2">
    <property type="entry name" value="ASPERGILLOPEPSIN-1-RELATED"/>
    <property type="match status" value="1"/>
</dbReference>
<feature type="chain" id="PRO_5013176983" description="Peptidase A1 domain-containing protein" evidence="2">
    <location>
        <begin position="23"/>
        <end position="419"/>
    </location>
</feature>
<dbReference type="InterPro" id="IPR021109">
    <property type="entry name" value="Peptidase_aspartic_dom_sf"/>
</dbReference>
<evidence type="ECO:0000313" key="4">
    <source>
        <dbReference type="EMBL" id="CZR52075.1"/>
    </source>
</evidence>
<dbReference type="SUPFAM" id="SSF50630">
    <property type="entry name" value="Acid proteases"/>
    <property type="match status" value="1"/>
</dbReference>
<evidence type="ECO:0000256" key="1">
    <source>
        <dbReference type="ARBA" id="ARBA00007447"/>
    </source>
</evidence>
<comment type="similarity">
    <text evidence="1">Belongs to the peptidase A1 family.</text>
</comment>
<evidence type="ECO:0000313" key="5">
    <source>
        <dbReference type="Proteomes" id="UP000184330"/>
    </source>
</evidence>
<dbReference type="EMBL" id="FJOG01000002">
    <property type="protein sequence ID" value="CZR52075.1"/>
    <property type="molecule type" value="Genomic_DNA"/>
</dbReference>
<dbReference type="STRING" id="576137.A0A1L7WH60"/>
<dbReference type="PRINTS" id="PR00792">
    <property type="entry name" value="PEPSIN"/>
</dbReference>
<feature type="domain" description="Peptidase A1" evidence="3">
    <location>
        <begin position="110"/>
        <end position="414"/>
    </location>
</feature>
<dbReference type="InterPro" id="IPR001461">
    <property type="entry name" value="Aspartic_peptidase_A1"/>
</dbReference>
<dbReference type="GO" id="GO:0006508">
    <property type="term" value="P:proteolysis"/>
    <property type="evidence" value="ECO:0007669"/>
    <property type="project" value="InterPro"/>
</dbReference>
<dbReference type="PROSITE" id="PS51767">
    <property type="entry name" value="PEPTIDASE_A1"/>
    <property type="match status" value="1"/>
</dbReference>
<gene>
    <name evidence="4" type="ORF">PAC_01952</name>
</gene>
<organism evidence="4 5">
    <name type="scientific">Phialocephala subalpina</name>
    <dbReference type="NCBI Taxonomy" id="576137"/>
    <lineage>
        <taxon>Eukaryota</taxon>
        <taxon>Fungi</taxon>
        <taxon>Dikarya</taxon>
        <taxon>Ascomycota</taxon>
        <taxon>Pezizomycotina</taxon>
        <taxon>Leotiomycetes</taxon>
        <taxon>Helotiales</taxon>
        <taxon>Mollisiaceae</taxon>
        <taxon>Phialocephala</taxon>
        <taxon>Phialocephala fortinii species complex</taxon>
    </lineage>
</organism>
<dbReference type="Pfam" id="PF00026">
    <property type="entry name" value="Asp"/>
    <property type="match status" value="1"/>
</dbReference>
<sequence>MPRCIGMVYCFVFVLLVAYVSPEPQVFRSPTSRSFVGDPLKPFSIEQVKNPNWRPRTVSTTTVYAASFLKHNRLMPEPLQNAWDNLQSREKAGLASRIIGQTITTSDGLFLFPLRIGTPQQLLNLIFDTGSGDFWVWSWLMPDSLKNYRDFYNGSNSSTASRWDGQSFGVAYGAGSLHGLVWQDTVWVDNIGVGGNPIECAQDVAPFFVNLEGVDGVLGLSNAFNDSESPVPQQTWITWVLPKLPSPVFTVSLSSKAPGDSSKYIGNIAYTPVTIIPGTTGGFWAFNWTGFAIGNQKFNHTNIQVMTDTGGNISQLPQSILKKYYAQVRGAYQQSDGGWNFPCASTLPNITFGVGTSRIVMAGKNFIFNPLADGINCYGAIQGTNDGSYVYMNVPMLESLFVVHDYGAMRMGFANRTIT</sequence>
<evidence type="ECO:0000259" key="3">
    <source>
        <dbReference type="PROSITE" id="PS51767"/>
    </source>
</evidence>
<keyword evidence="2" id="KW-0732">Signal</keyword>
<feature type="signal peptide" evidence="2">
    <location>
        <begin position="1"/>
        <end position="22"/>
    </location>
</feature>
<dbReference type="Proteomes" id="UP000184330">
    <property type="component" value="Unassembled WGS sequence"/>
</dbReference>
<name>A0A1L7WH60_9HELO</name>
<dbReference type="Gene3D" id="2.40.70.10">
    <property type="entry name" value="Acid Proteases"/>
    <property type="match status" value="2"/>
</dbReference>
<dbReference type="AlphaFoldDB" id="A0A1L7WH60"/>
<protein>
    <recommendedName>
        <fullName evidence="3">Peptidase A1 domain-containing protein</fullName>
    </recommendedName>
</protein>
<dbReference type="OrthoDB" id="2747330at2759"/>
<reference evidence="4 5" key="1">
    <citation type="submission" date="2016-03" db="EMBL/GenBank/DDBJ databases">
        <authorList>
            <person name="Ploux O."/>
        </authorList>
    </citation>
    <scope>NUCLEOTIDE SEQUENCE [LARGE SCALE GENOMIC DNA]</scope>
    <source>
        <strain evidence="4 5">UAMH 11012</strain>
    </source>
</reference>
<dbReference type="InterPro" id="IPR033121">
    <property type="entry name" value="PEPTIDASE_A1"/>
</dbReference>
<accession>A0A1L7WH60</accession>
<proteinExistence type="inferred from homology"/>
<dbReference type="GO" id="GO:0004190">
    <property type="term" value="F:aspartic-type endopeptidase activity"/>
    <property type="evidence" value="ECO:0007669"/>
    <property type="project" value="InterPro"/>
</dbReference>
<dbReference type="PANTHER" id="PTHR47966">
    <property type="entry name" value="BETA-SITE APP-CLEAVING ENZYME, ISOFORM A-RELATED"/>
    <property type="match status" value="1"/>
</dbReference>
<evidence type="ECO:0000256" key="2">
    <source>
        <dbReference type="SAM" id="SignalP"/>
    </source>
</evidence>